<organism evidence="8 9">
    <name type="scientific">Candidatus Gottesmanbacteria bacterium RIFCSPLOWO2_01_FULL_46_9</name>
    <dbReference type="NCBI Taxonomy" id="1798394"/>
    <lineage>
        <taxon>Bacteria</taxon>
        <taxon>Candidatus Gottesmaniibacteriota</taxon>
    </lineage>
</organism>
<dbReference type="FunFam" id="3.40.50.720:FF:000203">
    <property type="entry name" value="D-3-phosphoglycerate dehydrogenase (SerA)"/>
    <property type="match status" value="1"/>
</dbReference>
<evidence type="ECO:0000256" key="5">
    <source>
        <dbReference type="RuleBase" id="RU003719"/>
    </source>
</evidence>
<dbReference type="PROSITE" id="PS00065">
    <property type="entry name" value="D_2_HYDROXYACID_DH_1"/>
    <property type="match status" value="1"/>
</dbReference>
<dbReference type="Proteomes" id="UP000176450">
    <property type="component" value="Unassembled WGS sequence"/>
</dbReference>
<feature type="domain" description="D-isomer specific 2-hydroxyacid dehydrogenase NAD-binding" evidence="7">
    <location>
        <begin position="109"/>
        <end position="285"/>
    </location>
</feature>
<dbReference type="PROSITE" id="PS00670">
    <property type="entry name" value="D_2_HYDROXYACID_DH_2"/>
    <property type="match status" value="1"/>
</dbReference>
<keyword evidence="2" id="KW-0028">Amino-acid biosynthesis</keyword>
<gene>
    <name evidence="8" type="ORF">A3A63_00800</name>
</gene>
<comment type="caution">
    <text evidence="8">The sequence shown here is derived from an EMBL/GenBank/DDBJ whole genome shotgun (WGS) entry which is preliminary data.</text>
</comment>
<dbReference type="Gene3D" id="3.40.50.720">
    <property type="entry name" value="NAD(P)-binding Rossmann-like Domain"/>
    <property type="match status" value="2"/>
</dbReference>
<keyword evidence="4" id="KW-0520">NAD</keyword>
<evidence type="ECO:0000259" key="6">
    <source>
        <dbReference type="Pfam" id="PF00389"/>
    </source>
</evidence>
<feature type="domain" description="D-isomer specific 2-hydroxyacid dehydrogenase catalytic" evidence="6">
    <location>
        <begin position="6"/>
        <end position="316"/>
    </location>
</feature>
<dbReference type="PANTHER" id="PTHR42789">
    <property type="entry name" value="D-ISOMER SPECIFIC 2-HYDROXYACID DEHYDROGENASE FAMILY PROTEIN (AFU_ORTHOLOGUE AFUA_6G10090)"/>
    <property type="match status" value="1"/>
</dbReference>
<dbReference type="SUPFAM" id="SSF52283">
    <property type="entry name" value="Formate/glycerate dehydrogenase catalytic domain-like"/>
    <property type="match status" value="1"/>
</dbReference>
<dbReference type="InterPro" id="IPR050857">
    <property type="entry name" value="D-2-hydroxyacid_DH"/>
</dbReference>
<dbReference type="InterPro" id="IPR036291">
    <property type="entry name" value="NAD(P)-bd_dom_sf"/>
</dbReference>
<dbReference type="InterPro" id="IPR029753">
    <property type="entry name" value="D-isomer_DH_CS"/>
</dbReference>
<dbReference type="Pfam" id="PF02826">
    <property type="entry name" value="2-Hacid_dh_C"/>
    <property type="match status" value="1"/>
</dbReference>
<evidence type="ECO:0000256" key="2">
    <source>
        <dbReference type="ARBA" id="ARBA00022605"/>
    </source>
</evidence>
<evidence type="ECO:0000313" key="8">
    <source>
        <dbReference type="EMBL" id="OGG31352.1"/>
    </source>
</evidence>
<evidence type="ECO:0000256" key="1">
    <source>
        <dbReference type="ARBA" id="ARBA00005854"/>
    </source>
</evidence>
<protein>
    <recommendedName>
        <fullName evidence="10">3-phosphoglycerate dehydrogenase</fullName>
    </recommendedName>
</protein>
<evidence type="ECO:0008006" key="10">
    <source>
        <dbReference type="Google" id="ProtNLM"/>
    </source>
</evidence>
<dbReference type="InterPro" id="IPR006139">
    <property type="entry name" value="D-isomer_2_OHA_DH_cat_dom"/>
</dbReference>
<dbReference type="GO" id="GO:0016616">
    <property type="term" value="F:oxidoreductase activity, acting on the CH-OH group of donors, NAD or NADP as acceptor"/>
    <property type="evidence" value="ECO:0007669"/>
    <property type="project" value="InterPro"/>
</dbReference>
<dbReference type="GO" id="GO:0051287">
    <property type="term" value="F:NAD binding"/>
    <property type="evidence" value="ECO:0007669"/>
    <property type="project" value="InterPro"/>
</dbReference>
<dbReference type="PANTHER" id="PTHR42789:SF1">
    <property type="entry name" value="D-ISOMER SPECIFIC 2-HYDROXYACID DEHYDROGENASE FAMILY PROTEIN (AFU_ORTHOLOGUE AFUA_6G10090)"/>
    <property type="match status" value="1"/>
</dbReference>
<dbReference type="InterPro" id="IPR029752">
    <property type="entry name" value="D-isomer_DH_CS1"/>
</dbReference>
<dbReference type="Pfam" id="PF00389">
    <property type="entry name" value="2-Hacid_dh"/>
    <property type="match status" value="1"/>
</dbReference>
<dbReference type="AlphaFoldDB" id="A0A1F6B3L9"/>
<comment type="similarity">
    <text evidence="1 5">Belongs to the D-isomer specific 2-hydroxyacid dehydrogenase family.</text>
</comment>
<reference evidence="8 9" key="1">
    <citation type="journal article" date="2016" name="Nat. Commun.">
        <title>Thousands of microbial genomes shed light on interconnected biogeochemical processes in an aquifer system.</title>
        <authorList>
            <person name="Anantharaman K."/>
            <person name="Brown C.T."/>
            <person name="Hug L.A."/>
            <person name="Sharon I."/>
            <person name="Castelle C.J."/>
            <person name="Probst A.J."/>
            <person name="Thomas B.C."/>
            <person name="Singh A."/>
            <person name="Wilkins M.J."/>
            <person name="Karaoz U."/>
            <person name="Brodie E.L."/>
            <person name="Williams K.H."/>
            <person name="Hubbard S.S."/>
            <person name="Banfield J.F."/>
        </authorList>
    </citation>
    <scope>NUCLEOTIDE SEQUENCE [LARGE SCALE GENOMIC DNA]</scope>
</reference>
<dbReference type="InterPro" id="IPR006140">
    <property type="entry name" value="D-isomer_DH_NAD-bd"/>
</dbReference>
<dbReference type="SUPFAM" id="SSF51735">
    <property type="entry name" value="NAD(P)-binding Rossmann-fold domains"/>
    <property type="match status" value="1"/>
</dbReference>
<keyword evidence="3 5" id="KW-0560">Oxidoreductase</keyword>
<evidence type="ECO:0000256" key="4">
    <source>
        <dbReference type="ARBA" id="ARBA00023027"/>
    </source>
</evidence>
<proteinExistence type="inferred from homology"/>
<evidence type="ECO:0000313" key="9">
    <source>
        <dbReference type="Proteomes" id="UP000176450"/>
    </source>
</evidence>
<dbReference type="EMBL" id="MFJX01000014">
    <property type="protein sequence ID" value="OGG31352.1"/>
    <property type="molecule type" value="Genomic_DNA"/>
</dbReference>
<dbReference type="GO" id="GO:0008652">
    <property type="term" value="P:amino acid biosynthetic process"/>
    <property type="evidence" value="ECO:0007669"/>
    <property type="project" value="UniProtKB-KW"/>
</dbReference>
<sequence length="316" mass="34230">MGSFSILIADEIHPSGIALLQSHGCFVEKQYSISVERLIHSISSYDGLIVRGRTKVTREMIENGKKLKVIARAGAGVDTIDIDAARAQGIPVINAHGANAEAVAEHTMAFTLMLARNMVPVSSALSRGSWEKKTYTAVELEGKTLGIIGFGHIGSRVAQIARTLGMVIIVYSSDIDEKRKQVQELSGKRMSLEALLRLSDVVSVHVPLTPETRHLMGEKEFSCMKKTAYFINTARGEIVDEQALVKALQDGTIAGAALDVYEHEPLPVGSPLFALSNVILTPHVASVSREGAERVSRMIAEDIIRVLQRRPALGAV</sequence>
<name>A0A1F6B3L9_9BACT</name>
<evidence type="ECO:0000259" key="7">
    <source>
        <dbReference type="Pfam" id="PF02826"/>
    </source>
</evidence>
<evidence type="ECO:0000256" key="3">
    <source>
        <dbReference type="ARBA" id="ARBA00023002"/>
    </source>
</evidence>
<dbReference type="PROSITE" id="PS00671">
    <property type="entry name" value="D_2_HYDROXYACID_DH_3"/>
    <property type="match status" value="1"/>
</dbReference>
<dbReference type="CDD" id="cd12173">
    <property type="entry name" value="PGDH_4"/>
    <property type="match status" value="1"/>
</dbReference>
<accession>A0A1F6B3L9</accession>